<accession>A0A8D9G8U3</accession>
<gene>
    <name evidence="1" type="ORF">BRAPAZ1V2_A06P45660.2</name>
</gene>
<protein>
    <submittedName>
        <fullName evidence="1">Uncharacterized protein</fullName>
    </submittedName>
</protein>
<evidence type="ECO:0000313" key="1">
    <source>
        <dbReference type="EMBL" id="CAG7872326.1"/>
    </source>
</evidence>
<dbReference type="EMBL" id="LS974622">
    <property type="protein sequence ID" value="CAG7872326.1"/>
    <property type="molecule type" value="Genomic_DNA"/>
</dbReference>
<dbReference type="AlphaFoldDB" id="A0A8D9G8U3"/>
<dbReference type="Proteomes" id="UP000694005">
    <property type="component" value="Chromosome A06"/>
</dbReference>
<organism evidence="1 2">
    <name type="scientific">Brassica campestris</name>
    <name type="common">Field mustard</name>
    <dbReference type="NCBI Taxonomy" id="3711"/>
    <lineage>
        <taxon>Eukaryota</taxon>
        <taxon>Viridiplantae</taxon>
        <taxon>Streptophyta</taxon>
        <taxon>Embryophyta</taxon>
        <taxon>Tracheophyta</taxon>
        <taxon>Spermatophyta</taxon>
        <taxon>Magnoliopsida</taxon>
        <taxon>eudicotyledons</taxon>
        <taxon>Gunneridae</taxon>
        <taxon>Pentapetalae</taxon>
        <taxon>rosids</taxon>
        <taxon>malvids</taxon>
        <taxon>Brassicales</taxon>
        <taxon>Brassicaceae</taxon>
        <taxon>Brassiceae</taxon>
        <taxon>Brassica</taxon>
    </lineage>
</organism>
<proteinExistence type="predicted"/>
<name>A0A8D9G8U3_BRACM</name>
<reference evidence="1 2" key="1">
    <citation type="submission" date="2021-07" db="EMBL/GenBank/DDBJ databases">
        <authorList>
            <consortium name="Genoscope - CEA"/>
            <person name="William W."/>
        </authorList>
    </citation>
    <scope>NUCLEOTIDE SEQUENCE [LARGE SCALE GENOMIC DNA]</scope>
</reference>
<evidence type="ECO:0000313" key="2">
    <source>
        <dbReference type="Proteomes" id="UP000694005"/>
    </source>
</evidence>
<sequence>MAHLWEQQCSTAPAVLPDEKTLKSFVEKMVLEESNRKDNQGRADLINTLIIKKGK</sequence>
<dbReference type="Gramene" id="A06p45660.2_BraZ1">
    <property type="protein sequence ID" value="A06p45660.2_BraZ1.CDS"/>
    <property type="gene ID" value="A06g45660.2_BraZ1"/>
</dbReference>